<dbReference type="EMBL" id="JBGBPQ010000002">
    <property type="protein sequence ID" value="KAL1527664.1"/>
    <property type="molecule type" value="Genomic_DNA"/>
</dbReference>
<proteinExistence type="predicted"/>
<evidence type="ECO:0000256" key="1">
    <source>
        <dbReference type="SAM" id="Coils"/>
    </source>
</evidence>
<evidence type="ECO:0000313" key="3">
    <source>
        <dbReference type="EMBL" id="KAL1527664.1"/>
    </source>
</evidence>
<reference evidence="3 4" key="1">
    <citation type="journal article" date="2024" name="Science">
        <title>Giant polyketide synthase enzymes in the biosynthesis of giant marine polyether toxins.</title>
        <authorList>
            <person name="Fallon T.R."/>
            <person name="Shende V.V."/>
            <person name="Wierzbicki I.H."/>
            <person name="Pendleton A.L."/>
            <person name="Watervoot N.F."/>
            <person name="Auber R.P."/>
            <person name="Gonzalez D.J."/>
            <person name="Wisecaver J.H."/>
            <person name="Moore B.S."/>
        </authorList>
    </citation>
    <scope>NUCLEOTIDE SEQUENCE [LARGE SCALE GENOMIC DNA]</scope>
    <source>
        <strain evidence="3 4">12B1</strain>
    </source>
</reference>
<accession>A0AB34K5J5</accession>
<sequence>MPRRPSTCAALRRPEAEWCSACQNPRLKARCSAAAVDIAAGQGAIPSDGGDAQPRAASSDSCVSRMPKQTEFYEPSGDFFRRELPREPSRMQSQQGARQADRVIEEIRGRLHTLAQELAKEKEQRKKAAAAELQLRRKVDASKRQKTLEAFFARQHPSHEARPRAPPAELGEGYTDRNISSGVFARHVKALEECIVQIAKDDPLKQLRQHRENGALDFGERAKPGQFFVSDHVMNSTDKFTLFAVAKDHAFREADDAIAANNTGQMSVSVGDFVVDAVRYSSVSAGGTVFTPTSAEIVVPVRAIIAFDLELEKLEQRRVFRMSVGNIEKWQLSSDDHAHILKMVSESLDDVVQAAVRNVSGRS</sequence>
<feature type="region of interest" description="Disordered" evidence="2">
    <location>
        <begin position="42"/>
        <end position="65"/>
    </location>
</feature>
<comment type="caution">
    <text evidence="3">The sequence shown here is derived from an EMBL/GenBank/DDBJ whole genome shotgun (WGS) entry which is preliminary data.</text>
</comment>
<gene>
    <name evidence="3" type="ORF">AB1Y20_009050</name>
</gene>
<organism evidence="3 4">
    <name type="scientific">Prymnesium parvum</name>
    <name type="common">Toxic golden alga</name>
    <dbReference type="NCBI Taxonomy" id="97485"/>
    <lineage>
        <taxon>Eukaryota</taxon>
        <taxon>Haptista</taxon>
        <taxon>Haptophyta</taxon>
        <taxon>Prymnesiophyceae</taxon>
        <taxon>Prymnesiales</taxon>
        <taxon>Prymnesiaceae</taxon>
        <taxon>Prymnesium</taxon>
    </lineage>
</organism>
<dbReference type="Proteomes" id="UP001515480">
    <property type="component" value="Unassembled WGS sequence"/>
</dbReference>
<dbReference type="AlphaFoldDB" id="A0AB34K5J5"/>
<keyword evidence="4" id="KW-1185">Reference proteome</keyword>
<name>A0AB34K5J5_PRYPA</name>
<feature type="coiled-coil region" evidence="1">
    <location>
        <begin position="104"/>
        <end position="131"/>
    </location>
</feature>
<evidence type="ECO:0000313" key="4">
    <source>
        <dbReference type="Proteomes" id="UP001515480"/>
    </source>
</evidence>
<keyword evidence="1" id="KW-0175">Coiled coil</keyword>
<evidence type="ECO:0000256" key="2">
    <source>
        <dbReference type="SAM" id="MobiDB-lite"/>
    </source>
</evidence>
<protein>
    <recommendedName>
        <fullName evidence="5">FACT complex subunit</fullName>
    </recommendedName>
</protein>
<evidence type="ECO:0008006" key="5">
    <source>
        <dbReference type="Google" id="ProtNLM"/>
    </source>
</evidence>